<reference evidence="1 2" key="1">
    <citation type="journal article" date="2016" name="PLoS ONE">
        <title>A First Insight into the Genome of the Filter-Feeder Mussel Mytilus galloprovincialis.</title>
        <authorList>
            <person name="Murgarella M."/>
            <person name="Puiu D."/>
            <person name="Novoa B."/>
            <person name="Figueras A."/>
            <person name="Posada D."/>
            <person name="Canchaya C."/>
        </authorList>
    </citation>
    <scope>NUCLEOTIDE SEQUENCE [LARGE SCALE GENOMIC DNA]</scope>
    <source>
        <tissue evidence="1">Muscle</tissue>
    </source>
</reference>
<organism evidence="1 2">
    <name type="scientific">Mytilus galloprovincialis</name>
    <name type="common">Mediterranean mussel</name>
    <dbReference type="NCBI Taxonomy" id="29158"/>
    <lineage>
        <taxon>Eukaryota</taxon>
        <taxon>Metazoa</taxon>
        <taxon>Spiralia</taxon>
        <taxon>Lophotrochozoa</taxon>
        <taxon>Mollusca</taxon>
        <taxon>Bivalvia</taxon>
        <taxon>Autobranchia</taxon>
        <taxon>Pteriomorphia</taxon>
        <taxon>Mytilida</taxon>
        <taxon>Mytiloidea</taxon>
        <taxon>Mytilidae</taxon>
        <taxon>Mytilinae</taxon>
        <taxon>Mytilus</taxon>
    </lineage>
</organism>
<gene>
    <name evidence="1" type="ORF">AM593_05469</name>
</gene>
<proteinExistence type="predicted"/>
<accession>A0A409V7E2</accession>
<dbReference type="Proteomes" id="UP000266721">
    <property type="component" value="Unassembled WGS sequence"/>
</dbReference>
<dbReference type="AlphaFoldDB" id="A0A409V7E2"/>
<keyword evidence="2" id="KW-1185">Reference proteome</keyword>
<evidence type="ECO:0000313" key="2">
    <source>
        <dbReference type="Proteomes" id="UP000266721"/>
    </source>
</evidence>
<sequence>MSGDRKQAFWNPQDFTLLVLQACAKYGYTPDVDWDMEMTPVDFAAEFIVRCTYNLSTILGKTYHIINDQPLHSRILEESQKNGSNGSFTASIQRLLESYLTYALIIAVLSSRILKS</sequence>
<name>A0A409V7E2_MYTGA</name>
<dbReference type="Gene3D" id="3.40.50.720">
    <property type="entry name" value="NAD(P)-binding Rossmann-like Domain"/>
    <property type="match status" value="1"/>
</dbReference>
<evidence type="ECO:0000313" key="1">
    <source>
        <dbReference type="EMBL" id="OPL21136.1"/>
    </source>
</evidence>
<feature type="non-terminal residue" evidence="1">
    <location>
        <position position="1"/>
    </location>
</feature>
<dbReference type="EMBL" id="KV594792">
    <property type="protein sequence ID" value="OPL21136.1"/>
    <property type="molecule type" value="Genomic_DNA"/>
</dbReference>
<protein>
    <submittedName>
        <fullName evidence="1">Thioester protein reductase domain</fullName>
    </submittedName>
</protein>